<dbReference type="EMBL" id="FOAF01000003">
    <property type="protein sequence ID" value="SEL69651.1"/>
    <property type="molecule type" value="Genomic_DNA"/>
</dbReference>
<gene>
    <name evidence="3" type="ORF">SAMN05661044_03149</name>
</gene>
<sequence length="118" mass="13235">MNEFLLIFRRDFSTREDQPSPEQLQNSLKRWQDWFGGIVAQDKLARPLQRWDGKGKIVKSGKVVTDGPYAEIKESIGGMVLIKAEDYEEAAEIAKGCPILDLGGNVEIRMAVTPEGLE</sequence>
<accession>A0A1H7SAK2</accession>
<feature type="domain" description="YCII-related" evidence="2">
    <location>
        <begin position="48"/>
        <end position="104"/>
    </location>
</feature>
<dbReference type="RefSeq" id="WP_093326297.1">
    <property type="nucleotide sequence ID" value="NZ_FOAF01000003.1"/>
</dbReference>
<reference evidence="4" key="1">
    <citation type="submission" date="2016-10" db="EMBL/GenBank/DDBJ databases">
        <authorList>
            <person name="Varghese N."/>
            <person name="Submissions S."/>
        </authorList>
    </citation>
    <scope>NUCLEOTIDE SEQUENCE [LARGE SCALE GENOMIC DNA]</scope>
    <source>
        <strain evidence="4">DSM 18733</strain>
    </source>
</reference>
<dbReference type="Gene3D" id="3.30.70.1060">
    <property type="entry name" value="Dimeric alpha+beta barrel"/>
    <property type="match status" value="1"/>
</dbReference>
<dbReference type="Proteomes" id="UP000199421">
    <property type="component" value="Unassembled WGS sequence"/>
</dbReference>
<dbReference type="OrthoDB" id="7782105at2"/>
<name>A0A1H7SAK2_OLID1</name>
<evidence type="ECO:0000313" key="3">
    <source>
        <dbReference type="EMBL" id="SEL69651.1"/>
    </source>
</evidence>
<dbReference type="InterPro" id="IPR005545">
    <property type="entry name" value="YCII"/>
</dbReference>
<evidence type="ECO:0000256" key="1">
    <source>
        <dbReference type="ARBA" id="ARBA00007689"/>
    </source>
</evidence>
<comment type="similarity">
    <text evidence="1">Belongs to the YciI family.</text>
</comment>
<dbReference type="Pfam" id="PF03795">
    <property type="entry name" value="YCII"/>
    <property type="match status" value="1"/>
</dbReference>
<dbReference type="SUPFAM" id="SSF54909">
    <property type="entry name" value="Dimeric alpha+beta barrel"/>
    <property type="match status" value="1"/>
</dbReference>
<dbReference type="STRING" id="407022.SAMN05661044_03149"/>
<dbReference type="AlphaFoldDB" id="A0A1H7SAK2"/>
<protein>
    <submittedName>
        <fullName evidence="3">YCII-related domain-containing protein</fullName>
    </submittedName>
</protein>
<dbReference type="InterPro" id="IPR011008">
    <property type="entry name" value="Dimeric_a/b-barrel"/>
</dbReference>
<evidence type="ECO:0000313" key="4">
    <source>
        <dbReference type="Proteomes" id="UP000199421"/>
    </source>
</evidence>
<organism evidence="3 4">
    <name type="scientific">Olivibacter domesticus</name>
    <name type="common">Pseudosphingobacterium domesticum</name>
    <dbReference type="NCBI Taxonomy" id="407022"/>
    <lineage>
        <taxon>Bacteria</taxon>
        <taxon>Pseudomonadati</taxon>
        <taxon>Bacteroidota</taxon>
        <taxon>Sphingobacteriia</taxon>
        <taxon>Sphingobacteriales</taxon>
        <taxon>Sphingobacteriaceae</taxon>
        <taxon>Olivibacter</taxon>
    </lineage>
</organism>
<proteinExistence type="inferred from homology"/>
<keyword evidence="4" id="KW-1185">Reference proteome</keyword>
<evidence type="ECO:0000259" key="2">
    <source>
        <dbReference type="Pfam" id="PF03795"/>
    </source>
</evidence>